<dbReference type="RefSeq" id="WP_133328867.1">
    <property type="nucleotide sequence ID" value="NZ_SMYL01000005.1"/>
</dbReference>
<gene>
    <name evidence="2" type="ORF">E2I14_12275</name>
</gene>
<keyword evidence="1" id="KW-0812">Transmembrane</keyword>
<keyword evidence="1" id="KW-1133">Transmembrane helix</keyword>
<keyword evidence="3" id="KW-1185">Reference proteome</keyword>
<dbReference type="OrthoDB" id="8912432at2"/>
<protein>
    <submittedName>
        <fullName evidence="2">Uncharacterized protein</fullName>
    </submittedName>
</protein>
<evidence type="ECO:0000313" key="3">
    <source>
        <dbReference type="Proteomes" id="UP000294829"/>
    </source>
</evidence>
<evidence type="ECO:0000313" key="2">
    <source>
        <dbReference type="EMBL" id="TDK65705.1"/>
    </source>
</evidence>
<dbReference type="EMBL" id="SMYL01000005">
    <property type="protein sequence ID" value="TDK65705.1"/>
    <property type="molecule type" value="Genomic_DNA"/>
</dbReference>
<sequence>MKKSKIFFNILFIVGLILFAAYELVHMKTRSCGFHFDMNDDDQHAAILDYRLDGWNAQIDAPSRKSVANLEKSYAGGLGFQYDRPTSLYVKWQDELTGAIYQDTVDLRWSLPYDLAGTDIYFLVKGSQLSVYLVYIYEEDSNNKIGAHMFRGFKNIQLYPSTNN</sequence>
<comment type="caution">
    <text evidence="2">The sequence shown here is derived from an EMBL/GenBank/DDBJ whole genome shotgun (WGS) entry which is preliminary data.</text>
</comment>
<organism evidence="2 3">
    <name type="scientific">Sapientia aquatica</name>
    <dbReference type="NCBI Taxonomy" id="1549640"/>
    <lineage>
        <taxon>Bacteria</taxon>
        <taxon>Pseudomonadati</taxon>
        <taxon>Pseudomonadota</taxon>
        <taxon>Betaproteobacteria</taxon>
        <taxon>Burkholderiales</taxon>
        <taxon>Oxalobacteraceae</taxon>
        <taxon>Sapientia</taxon>
    </lineage>
</organism>
<feature type="transmembrane region" description="Helical" evidence="1">
    <location>
        <begin position="6"/>
        <end position="25"/>
    </location>
</feature>
<dbReference type="AlphaFoldDB" id="A0A4R5W112"/>
<keyword evidence="1" id="KW-0472">Membrane</keyword>
<proteinExistence type="predicted"/>
<name>A0A4R5W112_9BURK</name>
<reference evidence="2 3" key="1">
    <citation type="submission" date="2019-03" db="EMBL/GenBank/DDBJ databases">
        <title>Sapientia aquatica gen. nov., sp. nov., isolated from a crater lake.</title>
        <authorList>
            <person name="Felfoldi T."/>
            <person name="Szabo A."/>
            <person name="Toth E."/>
            <person name="Schumann P."/>
            <person name="Keki Z."/>
            <person name="Marialigeti K."/>
            <person name="Mathe I."/>
        </authorList>
    </citation>
    <scope>NUCLEOTIDE SEQUENCE [LARGE SCALE GENOMIC DNA]</scope>
    <source>
        <strain evidence="2 3">SA-152</strain>
    </source>
</reference>
<accession>A0A4R5W112</accession>
<dbReference type="Proteomes" id="UP000294829">
    <property type="component" value="Unassembled WGS sequence"/>
</dbReference>
<evidence type="ECO:0000256" key="1">
    <source>
        <dbReference type="SAM" id="Phobius"/>
    </source>
</evidence>